<protein>
    <submittedName>
        <fullName evidence="1">Uncharacterized protein</fullName>
    </submittedName>
</protein>
<accession>A0ABV0JCU8</accession>
<sequence length="70" mass="8211">MQRGQRVYIRDSSNPLSRNTLLFVEERDSLNTPNQKVVVVHVKEWGRNMSLWQQDIQESDPTPKKTEDAN</sequence>
<gene>
    <name evidence="1" type="ORF">NC998_21165</name>
</gene>
<proteinExistence type="predicted"/>
<reference evidence="1 2" key="1">
    <citation type="submission" date="2022-04" db="EMBL/GenBank/DDBJ databases">
        <title>Positive selection, recombination, and allopatry shape intraspecific diversity of widespread and dominant cyanobacteria.</title>
        <authorList>
            <person name="Wei J."/>
            <person name="Shu W."/>
            <person name="Hu C."/>
        </authorList>
    </citation>
    <scope>NUCLEOTIDE SEQUENCE [LARGE SCALE GENOMIC DNA]</scope>
    <source>
        <strain evidence="1 2">GB2-A4</strain>
    </source>
</reference>
<evidence type="ECO:0000313" key="2">
    <source>
        <dbReference type="Proteomes" id="UP001464891"/>
    </source>
</evidence>
<evidence type="ECO:0000313" key="1">
    <source>
        <dbReference type="EMBL" id="MEP0819613.1"/>
    </source>
</evidence>
<keyword evidence="2" id="KW-1185">Reference proteome</keyword>
<dbReference type="RefSeq" id="WP_190440664.1">
    <property type="nucleotide sequence ID" value="NZ_JAMPKM010000015.1"/>
</dbReference>
<dbReference type="Proteomes" id="UP001464891">
    <property type="component" value="Unassembled WGS sequence"/>
</dbReference>
<dbReference type="EMBL" id="JAMPKM010000015">
    <property type="protein sequence ID" value="MEP0819613.1"/>
    <property type="molecule type" value="Genomic_DNA"/>
</dbReference>
<name>A0ABV0JCU8_9CYAN</name>
<comment type="caution">
    <text evidence="1">The sequence shown here is derived from an EMBL/GenBank/DDBJ whole genome shotgun (WGS) entry which is preliminary data.</text>
</comment>
<organism evidence="1 2">
    <name type="scientific">Trichocoleus desertorum GB2-A4</name>
    <dbReference type="NCBI Taxonomy" id="2933944"/>
    <lineage>
        <taxon>Bacteria</taxon>
        <taxon>Bacillati</taxon>
        <taxon>Cyanobacteriota</taxon>
        <taxon>Cyanophyceae</taxon>
        <taxon>Leptolyngbyales</taxon>
        <taxon>Trichocoleusaceae</taxon>
        <taxon>Trichocoleus</taxon>
    </lineage>
</organism>